<evidence type="ECO:0000256" key="1">
    <source>
        <dbReference type="ARBA" id="ARBA00022679"/>
    </source>
</evidence>
<dbReference type="GO" id="GO:0003723">
    <property type="term" value="F:RNA binding"/>
    <property type="evidence" value="ECO:0007669"/>
    <property type="project" value="InterPro"/>
</dbReference>
<proteinExistence type="predicted"/>
<evidence type="ECO:0000256" key="2">
    <source>
        <dbReference type="ARBA" id="ARBA00022777"/>
    </source>
</evidence>
<dbReference type="InterPro" id="IPR005561">
    <property type="entry name" value="ANTAR"/>
</dbReference>
<dbReference type="InterPro" id="IPR029016">
    <property type="entry name" value="GAF-like_dom_sf"/>
</dbReference>
<keyword evidence="1" id="KW-0808">Transferase</keyword>
<dbReference type="Gene3D" id="3.30.450.40">
    <property type="match status" value="1"/>
</dbReference>
<keyword evidence="4" id="KW-0804">Transcription</keyword>
<keyword evidence="7" id="KW-1185">Reference proteome</keyword>
<organism evidence="6 7">
    <name type="scientific">Amycolatopsis marina</name>
    <dbReference type="NCBI Taxonomy" id="490629"/>
    <lineage>
        <taxon>Bacteria</taxon>
        <taxon>Bacillati</taxon>
        <taxon>Actinomycetota</taxon>
        <taxon>Actinomycetes</taxon>
        <taxon>Pseudonocardiales</taxon>
        <taxon>Pseudonocardiaceae</taxon>
        <taxon>Amycolatopsis</taxon>
    </lineage>
</organism>
<dbReference type="Pfam" id="PF13185">
    <property type="entry name" value="GAF_2"/>
    <property type="match status" value="1"/>
</dbReference>
<reference evidence="7" key="1">
    <citation type="submission" date="2016-10" db="EMBL/GenBank/DDBJ databases">
        <authorList>
            <person name="Varghese N."/>
            <person name="Submissions S."/>
        </authorList>
    </citation>
    <scope>NUCLEOTIDE SEQUENCE [LARGE SCALE GENOMIC DNA]</scope>
    <source>
        <strain evidence="7">CGMCC 4.3568</strain>
    </source>
</reference>
<dbReference type="SMART" id="SM01012">
    <property type="entry name" value="ANTAR"/>
    <property type="match status" value="1"/>
</dbReference>
<dbReference type="PROSITE" id="PS50921">
    <property type="entry name" value="ANTAR"/>
    <property type="match status" value="1"/>
</dbReference>
<evidence type="ECO:0000256" key="3">
    <source>
        <dbReference type="ARBA" id="ARBA00023015"/>
    </source>
</evidence>
<dbReference type="Gene3D" id="1.10.10.10">
    <property type="entry name" value="Winged helix-like DNA-binding domain superfamily/Winged helix DNA-binding domain"/>
    <property type="match status" value="1"/>
</dbReference>
<protein>
    <submittedName>
        <fullName evidence="6">GAF domain-containing protein</fullName>
    </submittedName>
</protein>
<dbReference type="EMBL" id="FOKG01000002">
    <property type="protein sequence ID" value="SFA94710.1"/>
    <property type="molecule type" value="Genomic_DNA"/>
</dbReference>
<keyword evidence="2" id="KW-0418">Kinase</keyword>
<accession>A0A1I0X2R6</accession>
<sequence length="252" mass="26931">MTGYDAGEASRWRGQLDEVAGALESLTAALDSEDELDSVLKSVCHQVTHVVHGADMASITVLRDGVATTVASTDQRAVDLDDGQYRAGAGPCLRAAATGETVRVHVQQAAALWPSFTKAAIRLGVESYLSAPFAMAQDSKGALNLFGFQSHGFDEVEEKLLGLYARAVESALRSNARYLLFRKLAEQLQDALASRAVIDQAKGILMATLGVTADEAFNELVQRSQRENVKLHDVAEAFVASARDKARAAAPN</sequence>
<name>A0A1I0X2R6_9PSEU</name>
<dbReference type="STRING" id="490629.SAMN05216266_102390"/>
<dbReference type="GO" id="GO:0016301">
    <property type="term" value="F:kinase activity"/>
    <property type="evidence" value="ECO:0007669"/>
    <property type="project" value="UniProtKB-KW"/>
</dbReference>
<dbReference type="Proteomes" id="UP000243799">
    <property type="component" value="Unassembled WGS sequence"/>
</dbReference>
<dbReference type="Pfam" id="PF03861">
    <property type="entry name" value="ANTAR"/>
    <property type="match status" value="1"/>
</dbReference>
<dbReference type="SUPFAM" id="SSF55781">
    <property type="entry name" value="GAF domain-like"/>
    <property type="match status" value="1"/>
</dbReference>
<dbReference type="AlphaFoldDB" id="A0A1I0X2R6"/>
<dbReference type="InterPro" id="IPR003018">
    <property type="entry name" value="GAF"/>
</dbReference>
<evidence type="ECO:0000259" key="5">
    <source>
        <dbReference type="PROSITE" id="PS50921"/>
    </source>
</evidence>
<dbReference type="SMART" id="SM00065">
    <property type="entry name" value="GAF"/>
    <property type="match status" value="1"/>
</dbReference>
<dbReference type="PIRSF" id="PIRSF036625">
    <property type="entry name" value="GAF_ANTAR"/>
    <property type="match status" value="1"/>
</dbReference>
<feature type="domain" description="ANTAR" evidence="5">
    <location>
        <begin position="178"/>
        <end position="239"/>
    </location>
</feature>
<dbReference type="InterPro" id="IPR011006">
    <property type="entry name" value="CheY-like_superfamily"/>
</dbReference>
<dbReference type="RefSeq" id="WP_091670727.1">
    <property type="nucleotide sequence ID" value="NZ_FOKG01000002.1"/>
</dbReference>
<dbReference type="OrthoDB" id="4929862at2"/>
<dbReference type="InterPro" id="IPR012074">
    <property type="entry name" value="GAF_ANTAR"/>
</dbReference>
<dbReference type="SUPFAM" id="SSF52172">
    <property type="entry name" value="CheY-like"/>
    <property type="match status" value="1"/>
</dbReference>
<evidence type="ECO:0000313" key="6">
    <source>
        <dbReference type="EMBL" id="SFA94710.1"/>
    </source>
</evidence>
<dbReference type="InterPro" id="IPR036388">
    <property type="entry name" value="WH-like_DNA-bd_sf"/>
</dbReference>
<evidence type="ECO:0000256" key="4">
    <source>
        <dbReference type="ARBA" id="ARBA00023163"/>
    </source>
</evidence>
<gene>
    <name evidence="6" type="ORF">SAMN05216266_102390</name>
</gene>
<keyword evidence="3" id="KW-0805">Transcription regulation</keyword>
<evidence type="ECO:0000313" key="7">
    <source>
        <dbReference type="Proteomes" id="UP000243799"/>
    </source>
</evidence>